<sequence length="322" mass="36196">MNMNPTQDINISFKSYAARRKHELSAHIVNGVPDYSFSMDYAIRQKINAIPGMFQLFKAITSHMVPFQRQKLNMECVAAGPQQYPELHAMGEECAKRLGIGVPQIFVKYDVKINAYAFATEDSTPVIMVTSAIVENFTKAELKAIIGHECGHIHNNHTIYKMAAGIVTGTITEGLHLIPGLKQMVSLLSLGAKWLLLNWSRCAEITCDRAGLICADSLDDAVKAIAKFGFGGVKALEHININEYIKQIEQMQATPVRYMELESTHPLTPKRLLAFKIFNQCDVLYSWRPDWKTSDMDLFSKEEADKKCESFISVTSKKMNVK</sequence>
<evidence type="ECO:0000256" key="6">
    <source>
        <dbReference type="ARBA" id="ARBA00022801"/>
    </source>
</evidence>
<comment type="subcellular location">
    <subcellularLocation>
        <location evidence="1">Cell membrane</location>
        <topology evidence="1">Multi-pass membrane protein</topology>
    </subcellularLocation>
</comment>
<dbReference type="Gene3D" id="3.30.2010.10">
    <property type="entry name" value="Metalloproteases ('zincins'), catalytic domain"/>
    <property type="match status" value="1"/>
</dbReference>
<dbReference type="PANTHER" id="PTHR43221">
    <property type="entry name" value="PROTEASE HTPX"/>
    <property type="match status" value="1"/>
</dbReference>
<dbReference type="CDD" id="cd07325">
    <property type="entry name" value="M48_Ste24p_like"/>
    <property type="match status" value="1"/>
</dbReference>
<evidence type="ECO:0000256" key="9">
    <source>
        <dbReference type="ARBA" id="ARBA00023049"/>
    </source>
</evidence>
<keyword evidence="6 11" id="KW-0378">Hydrolase</keyword>
<evidence type="ECO:0000256" key="1">
    <source>
        <dbReference type="ARBA" id="ARBA00004651"/>
    </source>
</evidence>
<keyword evidence="8" id="KW-1133">Transmembrane helix</keyword>
<comment type="cofactor">
    <cofactor evidence="11">
        <name>Zn(2+)</name>
        <dbReference type="ChEBI" id="CHEBI:29105"/>
    </cofactor>
    <text evidence="11">Binds 1 zinc ion per subunit.</text>
</comment>
<comment type="similarity">
    <text evidence="11">Belongs to the peptidase M48 family.</text>
</comment>
<dbReference type="InterPro" id="IPR050083">
    <property type="entry name" value="HtpX_protease"/>
</dbReference>
<accession>A0ABM6ES93</accession>
<proteinExistence type="inferred from homology"/>
<dbReference type="Proteomes" id="UP000177894">
    <property type="component" value="Chromosome"/>
</dbReference>
<reference evidence="13 14" key="1">
    <citation type="submission" date="2016-10" db="EMBL/GenBank/DDBJ databases">
        <title>Complete Genome Sequence of Acetogen Clostridium formicoaceticum ATCC 27076.</title>
        <authorList>
            <person name="Bao T."/>
            <person name="Cheng C."/>
            <person name="Zhao J."/>
            <person name="Yang S.-T."/>
            <person name="Wang J."/>
            <person name="Wang M."/>
        </authorList>
    </citation>
    <scope>NUCLEOTIDE SEQUENCE [LARGE SCALE GENOMIC DNA]</scope>
    <source>
        <strain evidence="13 14">ATCC 27076</strain>
    </source>
</reference>
<evidence type="ECO:0000256" key="7">
    <source>
        <dbReference type="ARBA" id="ARBA00022833"/>
    </source>
</evidence>
<protein>
    <recommendedName>
        <fullName evidence="12">Peptidase M48 domain-containing protein</fullName>
    </recommendedName>
</protein>
<evidence type="ECO:0000256" key="4">
    <source>
        <dbReference type="ARBA" id="ARBA00022692"/>
    </source>
</evidence>
<keyword evidence="2" id="KW-1003">Cell membrane</keyword>
<feature type="domain" description="Peptidase M48" evidence="12">
    <location>
        <begin position="81"/>
        <end position="274"/>
    </location>
</feature>
<evidence type="ECO:0000259" key="12">
    <source>
        <dbReference type="Pfam" id="PF01435"/>
    </source>
</evidence>
<dbReference type="Pfam" id="PF01435">
    <property type="entry name" value="Peptidase_M48"/>
    <property type="match status" value="1"/>
</dbReference>
<evidence type="ECO:0000256" key="10">
    <source>
        <dbReference type="ARBA" id="ARBA00023136"/>
    </source>
</evidence>
<name>A0ABM6ES93_9CLOT</name>
<gene>
    <name evidence="13" type="ORF">BJL90_07345</name>
</gene>
<evidence type="ECO:0000256" key="2">
    <source>
        <dbReference type="ARBA" id="ARBA00022475"/>
    </source>
</evidence>
<evidence type="ECO:0000256" key="5">
    <source>
        <dbReference type="ARBA" id="ARBA00022723"/>
    </source>
</evidence>
<organism evidence="13 14">
    <name type="scientific">Clostridium formicaceticum</name>
    <dbReference type="NCBI Taxonomy" id="1497"/>
    <lineage>
        <taxon>Bacteria</taxon>
        <taxon>Bacillati</taxon>
        <taxon>Bacillota</taxon>
        <taxon>Clostridia</taxon>
        <taxon>Eubacteriales</taxon>
        <taxon>Clostridiaceae</taxon>
        <taxon>Clostridium</taxon>
    </lineage>
</organism>
<keyword evidence="3 11" id="KW-0645">Protease</keyword>
<dbReference type="EMBL" id="CP017603">
    <property type="protein sequence ID" value="AOY75727.1"/>
    <property type="molecule type" value="Genomic_DNA"/>
</dbReference>
<evidence type="ECO:0000256" key="8">
    <source>
        <dbReference type="ARBA" id="ARBA00022989"/>
    </source>
</evidence>
<keyword evidence="7 11" id="KW-0862">Zinc</keyword>
<keyword evidence="14" id="KW-1185">Reference proteome</keyword>
<keyword evidence="9 11" id="KW-0482">Metalloprotease</keyword>
<keyword evidence="10" id="KW-0472">Membrane</keyword>
<keyword evidence="4" id="KW-0812">Transmembrane</keyword>
<evidence type="ECO:0000256" key="3">
    <source>
        <dbReference type="ARBA" id="ARBA00022670"/>
    </source>
</evidence>
<dbReference type="PANTHER" id="PTHR43221:SF1">
    <property type="entry name" value="PROTEASE HTPX"/>
    <property type="match status" value="1"/>
</dbReference>
<dbReference type="InterPro" id="IPR001915">
    <property type="entry name" value="Peptidase_M48"/>
</dbReference>
<evidence type="ECO:0000313" key="13">
    <source>
        <dbReference type="EMBL" id="AOY75727.1"/>
    </source>
</evidence>
<keyword evidence="5" id="KW-0479">Metal-binding</keyword>
<evidence type="ECO:0000256" key="11">
    <source>
        <dbReference type="RuleBase" id="RU003983"/>
    </source>
</evidence>
<evidence type="ECO:0000313" key="14">
    <source>
        <dbReference type="Proteomes" id="UP000177894"/>
    </source>
</evidence>